<keyword evidence="9 14" id="KW-0520">NAD</keyword>
<gene>
    <name evidence="19" type="ORF">LY60_01257</name>
</gene>
<name>A0A562JDY1_9FIRM</name>
<evidence type="ECO:0000256" key="15">
    <source>
        <dbReference type="PIRSR" id="PIRSR000350-4"/>
    </source>
</evidence>
<dbReference type="Gene3D" id="3.30.390.30">
    <property type="match status" value="1"/>
</dbReference>
<feature type="domain" description="Pyridine nucleotide-disulphide oxidoreductase dimerisation" evidence="17">
    <location>
        <begin position="345"/>
        <end position="452"/>
    </location>
</feature>
<proteinExistence type="inferred from homology"/>
<dbReference type="PROSITE" id="PS00076">
    <property type="entry name" value="PYRIDINE_REDOX_1"/>
    <property type="match status" value="1"/>
</dbReference>
<evidence type="ECO:0000256" key="10">
    <source>
        <dbReference type="ARBA" id="ARBA00023157"/>
    </source>
</evidence>
<dbReference type="InterPro" id="IPR004099">
    <property type="entry name" value="Pyr_nucl-diS_OxRdtase_dimer"/>
</dbReference>
<comment type="miscellaneous">
    <text evidence="16">The active site is a redox-active disulfide bond.</text>
</comment>
<dbReference type="SUPFAM" id="SSF51905">
    <property type="entry name" value="FAD/NAD(P)-binding domain"/>
    <property type="match status" value="1"/>
</dbReference>
<evidence type="ECO:0000313" key="19">
    <source>
        <dbReference type="EMBL" id="TWH81506.1"/>
    </source>
</evidence>
<dbReference type="EC" id="1.8.1.4" evidence="3 16"/>
<keyword evidence="14" id="KW-0547">Nucleotide-binding</keyword>
<dbReference type="PIRSF" id="PIRSF000350">
    <property type="entry name" value="Mercury_reductase_MerA"/>
    <property type="match status" value="1"/>
</dbReference>
<feature type="binding site" evidence="14">
    <location>
        <position position="310"/>
    </location>
    <ligand>
        <name>FAD</name>
        <dbReference type="ChEBI" id="CHEBI:57692"/>
    </ligand>
</feature>
<evidence type="ECO:0000256" key="6">
    <source>
        <dbReference type="ARBA" id="ARBA00022630"/>
    </source>
</evidence>
<dbReference type="OrthoDB" id="9800167at2"/>
<evidence type="ECO:0000313" key="20">
    <source>
        <dbReference type="Proteomes" id="UP000315343"/>
    </source>
</evidence>
<evidence type="ECO:0000256" key="7">
    <source>
        <dbReference type="ARBA" id="ARBA00022827"/>
    </source>
</evidence>
<keyword evidence="7 14" id="KW-0274">FAD</keyword>
<dbReference type="InterPro" id="IPR012999">
    <property type="entry name" value="Pyr_OxRdtase_I_AS"/>
</dbReference>
<evidence type="ECO:0000256" key="5">
    <source>
        <dbReference type="ARBA" id="ARBA00022490"/>
    </source>
</evidence>
<dbReference type="PANTHER" id="PTHR22912:SF217">
    <property type="entry name" value="DIHYDROLIPOYL DEHYDROGENASE"/>
    <property type="match status" value="1"/>
</dbReference>
<feature type="active site" description="Proton acceptor" evidence="13">
    <location>
        <position position="441"/>
    </location>
</feature>
<comment type="caution">
    <text evidence="19">The sequence shown here is derived from an EMBL/GenBank/DDBJ whole genome shotgun (WGS) entry which is preliminary data.</text>
</comment>
<comment type="subcellular location">
    <subcellularLocation>
        <location evidence="1">Cytoplasm</location>
    </subcellularLocation>
</comment>
<accession>A0A562JDY1</accession>
<evidence type="ECO:0000256" key="13">
    <source>
        <dbReference type="PIRSR" id="PIRSR000350-2"/>
    </source>
</evidence>
<dbReference type="InterPro" id="IPR001100">
    <property type="entry name" value="Pyr_nuc-diS_OxRdtase"/>
</dbReference>
<evidence type="ECO:0000256" key="12">
    <source>
        <dbReference type="ARBA" id="ARBA00049187"/>
    </source>
</evidence>
<protein>
    <recommendedName>
        <fullName evidence="4 16">Dihydrolipoyl dehydrogenase</fullName>
        <ecNumber evidence="3 16">1.8.1.4</ecNumber>
    </recommendedName>
</protein>
<evidence type="ECO:0000256" key="9">
    <source>
        <dbReference type="ARBA" id="ARBA00023027"/>
    </source>
</evidence>
<feature type="domain" description="FAD/NAD(P)-binding" evidence="18">
    <location>
        <begin position="6"/>
        <end position="325"/>
    </location>
</feature>
<dbReference type="InterPro" id="IPR016156">
    <property type="entry name" value="FAD/NAD-linked_Rdtase_dimer_sf"/>
</dbReference>
<evidence type="ECO:0000256" key="4">
    <source>
        <dbReference type="ARBA" id="ARBA00016961"/>
    </source>
</evidence>
<feature type="binding site" evidence="14">
    <location>
        <position position="202"/>
    </location>
    <ligand>
        <name>NAD(+)</name>
        <dbReference type="ChEBI" id="CHEBI:57540"/>
    </ligand>
</feature>
<dbReference type="GO" id="GO:0050660">
    <property type="term" value="F:flavin adenine dinucleotide binding"/>
    <property type="evidence" value="ECO:0007669"/>
    <property type="project" value="InterPro"/>
</dbReference>
<dbReference type="SUPFAM" id="SSF55424">
    <property type="entry name" value="FAD/NAD-linked reductases, dimerisation (C-terminal) domain"/>
    <property type="match status" value="1"/>
</dbReference>
<dbReference type="Pfam" id="PF07992">
    <property type="entry name" value="Pyr_redox_2"/>
    <property type="match status" value="1"/>
</dbReference>
<feature type="binding site" evidence="14">
    <location>
        <begin position="316"/>
        <end position="319"/>
    </location>
    <ligand>
        <name>FAD</name>
        <dbReference type="ChEBI" id="CHEBI:57692"/>
    </ligand>
</feature>
<dbReference type="Gene3D" id="3.50.50.60">
    <property type="entry name" value="FAD/NAD(P)-binding domain"/>
    <property type="match status" value="2"/>
</dbReference>
<evidence type="ECO:0000256" key="1">
    <source>
        <dbReference type="ARBA" id="ARBA00004496"/>
    </source>
</evidence>
<evidence type="ECO:0000256" key="16">
    <source>
        <dbReference type="RuleBase" id="RU003692"/>
    </source>
</evidence>
<sequence>MSDKTKVVVIGGGPGGYVAAIRAAQLGGEVTLVEKQYLGGTCLNVGCIPTKSLLHSAELFEEAKEGAKYGIVSSDVKIDFAKVQERKQAVTKQLVNGVKGLLAANKVKVISGEAAFTSKDTIEVKTEKGTETIKADKFIIATGSIPAKPPIPGIDSKQCIDSTGALELKEVPKTMIIVGGGVIGVEIATLYSTLGCKIVIIEMLNEIMPMMDGELTKMVRAKLAKKGVEIFTGAKVMSFKDAGENVEVTVEMPDGKNQVFAGEKALISIGRRTNTATIGLEKAGIANDRGRITVNNKMETNVPGIYAIGDCVGQIMLAHIASTMGEVAAENAMGHNNVFDSKTNPSCVYTKPEFASVGLTEEAAKAQGVDYIVGKFPLAANGRSMIMGEDGMVKIIAGKKYKEILGAHILGPRATDLIGELALAIALEATIDEVIATIHAHPTVAESIKEAALAVEKRAIHIPNR</sequence>
<organism evidence="19 20">
    <name type="scientific">Sedimentibacter saalensis</name>
    <dbReference type="NCBI Taxonomy" id="130788"/>
    <lineage>
        <taxon>Bacteria</taxon>
        <taxon>Bacillati</taxon>
        <taxon>Bacillota</taxon>
        <taxon>Tissierellia</taxon>
        <taxon>Sedimentibacter</taxon>
    </lineage>
</organism>
<evidence type="ECO:0000256" key="8">
    <source>
        <dbReference type="ARBA" id="ARBA00023002"/>
    </source>
</evidence>
<keyword evidence="5" id="KW-0963">Cytoplasm</keyword>
<dbReference type="GO" id="GO:0005737">
    <property type="term" value="C:cytoplasm"/>
    <property type="evidence" value="ECO:0007669"/>
    <property type="project" value="UniProtKB-SubCell"/>
</dbReference>
<feature type="binding site" evidence="14">
    <location>
        <position position="51"/>
    </location>
    <ligand>
        <name>FAD</name>
        <dbReference type="ChEBI" id="CHEBI:57692"/>
    </ligand>
</feature>
<dbReference type="InterPro" id="IPR050151">
    <property type="entry name" value="Class-I_Pyr_Nuc-Dis_Oxidored"/>
</dbReference>
<dbReference type="InterPro" id="IPR036188">
    <property type="entry name" value="FAD/NAD-bd_sf"/>
</dbReference>
<dbReference type="InterPro" id="IPR006258">
    <property type="entry name" value="Lipoamide_DH"/>
</dbReference>
<comment type="cofactor">
    <cofactor evidence="14 16">
        <name>FAD</name>
        <dbReference type="ChEBI" id="CHEBI:57692"/>
    </cofactor>
    <text evidence="14 16">Binds 1 FAD per subunit.</text>
</comment>
<dbReference type="EMBL" id="VLKH01000003">
    <property type="protein sequence ID" value="TWH81506.1"/>
    <property type="molecule type" value="Genomic_DNA"/>
</dbReference>
<keyword evidence="11 16" id="KW-0676">Redox-active center</keyword>
<dbReference type="Proteomes" id="UP000315343">
    <property type="component" value="Unassembled WGS sequence"/>
</dbReference>
<dbReference type="PANTHER" id="PTHR22912">
    <property type="entry name" value="DISULFIDE OXIDOREDUCTASE"/>
    <property type="match status" value="1"/>
</dbReference>
<feature type="binding site" evidence="14">
    <location>
        <position position="270"/>
    </location>
    <ligand>
        <name>NAD(+)</name>
        <dbReference type="ChEBI" id="CHEBI:57540"/>
    </ligand>
</feature>
<evidence type="ECO:0000256" key="2">
    <source>
        <dbReference type="ARBA" id="ARBA00007532"/>
    </source>
</evidence>
<keyword evidence="8 16" id="KW-0560">Oxidoreductase</keyword>
<dbReference type="PRINTS" id="PR00411">
    <property type="entry name" value="PNDRDTASEI"/>
</dbReference>
<evidence type="ECO:0000259" key="17">
    <source>
        <dbReference type="Pfam" id="PF02852"/>
    </source>
</evidence>
<dbReference type="InterPro" id="IPR023753">
    <property type="entry name" value="FAD/NAD-binding_dom"/>
</dbReference>
<dbReference type="AlphaFoldDB" id="A0A562JDY1"/>
<comment type="similarity">
    <text evidence="2 16">Belongs to the class-I pyridine nucleotide-disulfide oxidoreductase family.</text>
</comment>
<feature type="binding site" evidence="14">
    <location>
        <begin position="179"/>
        <end position="186"/>
    </location>
    <ligand>
        <name>NAD(+)</name>
        <dbReference type="ChEBI" id="CHEBI:57540"/>
    </ligand>
</feature>
<dbReference type="NCBIfam" id="TIGR01350">
    <property type="entry name" value="lipoamide_DH"/>
    <property type="match status" value="1"/>
</dbReference>
<evidence type="ECO:0000259" key="18">
    <source>
        <dbReference type="Pfam" id="PF07992"/>
    </source>
</evidence>
<dbReference type="GO" id="GO:0006103">
    <property type="term" value="P:2-oxoglutarate metabolic process"/>
    <property type="evidence" value="ECO:0007669"/>
    <property type="project" value="TreeGrafter"/>
</dbReference>
<evidence type="ECO:0000256" key="14">
    <source>
        <dbReference type="PIRSR" id="PIRSR000350-3"/>
    </source>
</evidence>
<evidence type="ECO:0000256" key="3">
    <source>
        <dbReference type="ARBA" id="ARBA00012608"/>
    </source>
</evidence>
<dbReference type="FunFam" id="3.30.390.30:FF:000001">
    <property type="entry name" value="Dihydrolipoyl dehydrogenase"/>
    <property type="match status" value="1"/>
</dbReference>
<comment type="catalytic activity">
    <reaction evidence="12 16">
        <text>N(6)-[(R)-dihydrolipoyl]-L-lysyl-[protein] + NAD(+) = N(6)-[(R)-lipoyl]-L-lysyl-[protein] + NADH + H(+)</text>
        <dbReference type="Rhea" id="RHEA:15045"/>
        <dbReference type="Rhea" id="RHEA-COMP:10474"/>
        <dbReference type="Rhea" id="RHEA-COMP:10475"/>
        <dbReference type="ChEBI" id="CHEBI:15378"/>
        <dbReference type="ChEBI" id="CHEBI:57540"/>
        <dbReference type="ChEBI" id="CHEBI:57945"/>
        <dbReference type="ChEBI" id="CHEBI:83099"/>
        <dbReference type="ChEBI" id="CHEBI:83100"/>
        <dbReference type="EC" id="1.8.1.4"/>
    </reaction>
</comment>
<feature type="binding site" evidence="14">
    <location>
        <begin position="142"/>
        <end position="144"/>
    </location>
    <ligand>
        <name>FAD</name>
        <dbReference type="ChEBI" id="CHEBI:57692"/>
    </ligand>
</feature>
<dbReference type="RefSeq" id="WP_145081390.1">
    <property type="nucleotide sequence ID" value="NZ_VLKH01000003.1"/>
</dbReference>
<feature type="disulfide bond" description="Redox-active" evidence="15">
    <location>
        <begin position="42"/>
        <end position="47"/>
    </location>
</feature>
<reference evidence="19 20" key="1">
    <citation type="submission" date="2019-07" db="EMBL/GenBank/DDBJ databases">
        <title>Genomic Encyclopedia of Type Strains, Phase I: the one thousand microbial genomes (KMG-I) project.</title>
        <authorList>
            <person name="Kyrpides N."/>
        </authorList>
    </citation>
    <scope>NUCLEOTIDE SEQUENCE [LARGE SCALE GENOMIC DNA]</scope>
    <source>
        <strain evidence="19 20">DSM 13558</strain>
    </source>
</reference>
<dbReference type="PRINTS" id="PR00368">
    <property type="entry name" value="FADPNR"/>
</dbReference>
<dbReference type="GO" id="GO:0004148">
    <property type="term" value="F:dihydrolipoyl dehydrogenase (NADH) activity"/>
    <property type="evidence" value="ECO:0007669"/>
    <property type="project" value="UniProtKB-EC"/>
</dbReference>
<keyword evidence="20" id="KW-1185">Reference proteome</keyword>
<dbReference type="Pfam" id="PF02852">
    <property type="entry name" value="Pyr_redox_dim"/>
    <property type="match status" value="1"/>
</dbReference>
<keyword evidence="6 16" id="KW-0285">Flavoprotein</keyword>
<evidence type="ECO:0000256" key="11">
    <source>
        <dbReference type="ARBA" id="ARBA00023284"/>
    </source>
</evidence>
<keyword evidence="10" id="KW-1015">Disulfide bond</keyword>